<keyword evidence="1" id="KW-0732">Signal</keyword>
<keyword evidence="2" id="KW-0645">Protease</keyword>
<dbReference type="PANTHER" id="PTHR43019">
    <property type="entry name" value="SERINE ENDOPROTEASE DEGS"/>
    <property type="match status" value="1"/>
</dbReference>
<reference evidence="2 3" key="1">
    <citation type="submission" date="2022-10" db="EMBL/GenBank/DDBJ databases">
        <title>Luteolibacter arcticus strain CCTCC AB 2014275, whole genome shotgun sequencing project.</title>
        <authorList>
            <person name="Zhao G."/>
            <person name="Shen L."/>
        </authorList>
    </citation>
    <scope>NUCLEOTIDE SEQUENCE [LARGE SCALE GENOMIC DNA]</scope>
    <source>
        <strain evidence="2 3">CCTCC AB 2014275</strain>
    </source>
</reference>
<dbReference type="SUPFAM" id="SSF50494">
    <property type="entry name" value="Trypsin-like serine proteases"/>
    <property type="match status" value="1"/>
</dbReference>
<dbReference type="InterPro" id="IPR009003">
    <property type="entry name" value="Peptidase_S1_PA"/>
</dbReference>
<feature type="chain" id="PRO_5046233283" evidence="1">
    <location>
        <begin position="24"/>
        <end position="286"/>
    </location>
</feature>
<keyword evidence="2" id="KW-0378">Hydrolase</keyword>
<dbReference type="Pfam" id="PF13365">
    <property type="entry name" value="Trypsin_2"/>
    <property type="match status" value="1"/>
</dbReference>
<protein>
    <submittedName>
        <fullName evidence="2">Serine protease</fullName>
    </submittedName>
</protein>
<comment type="caution">
    <text evidence="2">The sequence shown here is derived from an EMBL/GenBank/DDBJ whole genome shotgun (WGS) entry which is preliminary data.</text>
</comment>
<dbReference type="PRINTS" id="PR00834">
    <property type="entry name" value="PROTEASES2C"/>
</dbReference>
<dbReference type="RefSeq" id="WP_264489660.1">
    <property type="nucleotide sequence ID" value="NZ_JAPDDT010000015.1"/>
</dbReference>
<dbReference type="Proteomes" id="UP001320876">
    <property type="component" value="Unassembled WGS sequence"/>
</dbReference>
<accession>A0ABT3GPX2</accession>
<name>A0ABT3GPX2_9BACT</name>
<dbReference type="PANTHER" id="PTHR43019:SF48">
    <property type="entry name" value="PEPTIDASE S1, PA CLAN-RELATED"/>
    <property type="match status" value="1"/>
</dbReference>
<evidence type="ECO:0000313" key="3">
    <source>
        <dbReference type="Proteomes" id="UP001320876"/>
    </source>
</evidence>
<keyword evidence="3" id="KW-1185">Reference proteome</keyword>
<organism evidence="2 3">
    <name type="scientific">Luteolibacter arcticus</name>
    <dbReference type="NCBI Taxonomy" id="1581411"/>
    <lineage>
        <taxon>Bacteria</taxon>
        <taxon>Pseudomonadati</taxon>
        <taxon>Verrucomicrobiota</taxon>
        <taxon>Verrucomicrobiia</taxon>
        <taxon>Verrucomicrobiales</taxon>
        <taxon>Verrucomicrobiaceae</taxon>
        <taxon>Luteolibacter</taxon>
    </lineage>
</organism>
<dbReference type="GO" id="GO:0006508">
    <property type="term" value="P:proteolysis"/>
    <property type="evidence" value="ECO:0007669"/>
    <property type="project" value="UniProtKB-KW"/>
</dbReference>
<dbReference type="GO" id="GO:0008233">
    <property type="term" value="F:peptidase activity"/>
    <property type="evidence" value="ECO:0007669"/>
    <property type="project" value="UniProtKB-KW"/>
</dbReference>
<evidence type="ECO:0000256" key="1">
    <source>
        <dbReference type="SAM" id="SignalP"/>
    </source>
</evidence>
<sequence>MHRLFSLKPLFLVALLIPALSPAAPPVIDDAQLMRSFQTGVGAFAGADGIPAATEIAESAKAARRCEPSIELTSKPVASSDYEQLARSVFLVGSVYKCDKCDKWHAGGVATAWCLSEDGLMATNAHVLANAKGAAMGVCDREGKCYPITTVMAIDPAADIALFRVKGEGFQPMPLGKAAGIGDKVRVISHPGRRYFMHTSGEVSRYHAQPARGDKGAATWMSITADYAKGSSGGPVFNNAGEVVGMVSSTESIYYDSDDGSPKGPVQMVVKNCVPVEAIRSLAEGK</sequence>
<dbReference type="EMBL" id="JAPDDT010000015">
    <property type="protein sequence ID" value="MCW1925553.1"/>
    <property type="molecule type" value="Genomic_DNA"/>
</dbReference>
<proteinExistence type="predicted"/>
<evidence type="ECO:0000313" key="2">
    <source>
        <dbReference type="EMBL" id="MCW1925553.1"/>
    </source>
</evidence>
<dbReference type="InterPro" id="IPR001940">
    <property type="entry name" value="Peptidase_S1C"/>
</dbReference>
<gene>
    <name evidence="2" type="ORF">OKA05_23545</name>
</gene>
<dbReference type="Gene3D" id="2.40.10.120">
    <property type="match status" value="1"/>
</dbReference>
<feature type="signal peptide" evidence="1">
    <location>
        <begin position="1"/>
        <end position="23"/>
    </location>
</feature>